<dbReference type="Pfam" id="PF02775">
    <property type="entry name" value="TPP_enzyme_C"/>
    <property type="match status" value="1"/>
</dbReference>
<evidence type="ECO:0000256" key="11">
    <source>
        <dbReference type="RuleBase" id="RU003591"/>
    </source>
</evidence>
<evidence type="ECO:0000256" key="9">
    <source>
        <dbReference type="ARBA" id="ARBA00023052"/>
    </source>
</evidence>
<evidence type="ECO:0000256" key="6">
    <source>
        <dbReference type="ARBA" id="ARBA00022679"/>
    </source>
</evidence>
<organism evidence="15 16">
    <name type="scientific">Pandoraea eparura</name>
    <dbReference type="NCBI Taxonomy" id="2508291"/>
    <lineage>
        <taxon>Bacteria</taxon>
        <taxon>Pseudomonadati</taxon>
        <taxon>Pseudomonadota</taxon>
        <taxon>Betaproteobacteria</taxon>
        <taxon>Burkholderiales</taxon>
        <taxon>Burkholderiaceae</taxon>
        <taxon>Pandoraea</taxon>
    </lineage>
</organism>
<dbReference type="InterPro" id="IPR000399">
    <property type="entry name" value="TPP-bd_CS"/>
</dbReference>
<evidence type="ECO:0000256" key="4">
    <source>
        <dbReference type="ARBA" id="ARBA00013145"/>
    </source>
</evidence>
<comment type="cofactor">
    <cofactor evidence="11">
        <name>Mg(2+)</name>
        <dbReference type="ChEBI" id="CHEBI:18420"/>
    </cofactor>
    <text evidence="11">Binds 1 Mg(2+) ion per subunit.</text>
</comment>
<accession>A0A5E4TZK2</accession>
<dbReference type="EMBL" id="CABPSH010000003">
    <property type="protein sequence ID" value="VVD92652.1"/>
    <property type="molecule type" value="Genomic_DNA"/>
</dbReference>
<dbReference type="UniPathway" id="UPA00049">
    <property type="reaction ID" value="UER00059"/>
</dbReference>
<dbReference type="UniPathway" id="UPA00047">
    <property type="reaction ID" value="UER00055"/>
</dbReference>
<dbReference type="PROSITE" id="PS00187">
    <property type="entry name" value="TPP_ENZYMES"/>
    <property type="match status" value="1"/>
</dbReference>
<dbReference type="GO" id="GO:0009099">
    <property type="term" value="P:L-valine biosynthetic process"/>
    <property type="evidence" value="ECO:0007669"/>
    <property type="project" value="UniProtKB-UniPathway"/>
</dbReference>
<evidence type="ECO:0000259" key="12">
    <source>
        <dbReference type="Pfam" id="PF00205"/>
    </source>
</evidence>
<feature type="domain" description="Thiamine pyrophosphate enzyme central" evidence="12">
    <location>
        <begin position="213"/>
        <end position="345"/>
    </location>
</feature>
<dbReference type="RefSeq" id="WP_150588919.1">
    <property type="nucleotide sequence ID" value="NZ_CABPSH010000003.1"/>
</dbReference>
<dbReference type="CDD" id="cd02015">
    <property type="entry name" value="TPP_AHAS"/>
    <property type="match status" value="1"/>
</dbReference>
<proteinExistence type="inferred from homology"/>
<evidence type="ECO:0000256" key="1">
    <source>
        <dbReference type="ARBA" id="ARBA00004974"/>
    </source>
</evidence>
<evidence type="ECO:0000259" key="14">
    <source>
        <dbReference type="Pfam" id="PF02776"/>
    </source>
</evidence>
<dbReference type="InterPro" id="IPR012000">
    <property type="entry name" value="Thiamin_PyroP_enz_cen_dom"/>
</dbReference>
<gene>
    <name evidence="15" type="ORF">PEP31012_01680</name>
</gene>
<evidence type="ECO:0000256" key="8">
    <source>
        <dbReference type="ARBA" id="ARBA00022842"/>
    </source>
</evidence>
<evidence type="ECO:0000259" key="13">
    <source>
        <dbReference type="Pfam" id="PF02775"/>
    </source>
</evidence>
<dbReference type="InterPro" id="IPR029061">
    <property type="entry name" value="THDP-binding"/>
</dbReference>
<evidence type="ECO:0000256" key="5">
    <source>
        <dbReference type="ARBA" id="ARBA00022605"/>
    </source>
</evidence>
<comment type="pathway">
    <text evidence="1 11">Amino-acid biosynthesis; L-isoleucine biosynthesis; L-isoleucine from 2-oxobutanoate: step 1/4.</text>
</comment>
<reference evidence="15 16" key="1">
    <citation type="submission" date="2019-08" db="EMBL/GenBank/DDBJ databases">
        <authorList>
            <person name="Peeters C."/>
        </authorList>
    </citation>
    <scope>NUCLEOTIDE SEQUENCE [LARGE SCALE GENOMIC DNA]</scope>
    <source>
        <strain evidence="15 16">LMG 31012</strain>
    </source>
</reference>
<dbReference type="SUPFAM" id="SSF52467">
    <property type="entry name" value="DHS-like NAD/FAD-binding domain"/>
    <property type="match status" value="1"/>
</dbReference>
<dbReference type="GO" id="GO:0000287">
    <property type="term" value="F:magnesium ion binding"/>
    <property type="evidence" value="ECO:0007669"/>
    <property type="project" value="UniProtKB-UniRule"/>
</dbReference>
<dbReference type="PANTHER" id="PTHR18968">
    <property type="entry name" value="THIAMINE PYROPHOSPHATE ENZYMES"/>
    <property type="match status" value="1"/>
</dbReference>
<dbReference type="InterPro" id="IPR012001">
    <property type="entry name" value="Thiamin_PyroP_enz_TPP-bd_dom"/>
</dbReference>
<dbReference type="AlphaFoldDB" id="A0A5E4TZK2"/>
<keyword evidence="8 11" id="KW-0460">Magnesium</keyword>
<dbReference type="InterPro" id="IPR045229">
    <property type="entry name" value="TPP_enz"/>
</dbReference>
<dbReference type="Pfam" id="PF02776">
    <property type="entry name" value="TPP_enzyme_N"/>
    <property type="match status" value="1"/>
</dbReference>
<dbReference type="Pfam" id="PF00205">
    <property type="entry name" value="TPP_enzyme_M"/>
    <property type="match status" value="1"/>
</dbReference>
<feature type="domain" description="Thiamine pyrophosphate enzyme TPP-binding" evidence="13">
    <location>
        <begin position="422"/>
        <end position="583"/>
    </location>
</feature>
<evidence type="ECO:0000313" key="15">
    <source>
        <dbReference type="EMBL" id="VVD92652.1"/>
    </source>
</evidence>
<dbReference type="GO" id="GO:0009097">
    <property type="term" value="P:isoleucine biosynthetic process"/>
    <property type="evidence" value="ECO:0007669"/>
    <property type="project" value="UniProtKB-UniPathway"/>
</dbReference>
<keyword evidence="5 11" id="KW-0028">Amino-acid biosynthesis</keyword>
<keyword evidence="9 11" id="KW-0786">Thiamine pyrophosphate</keyword>
<dbReference type="Gene3D" id="3.40.50.1220">
    <property type="entry name" value="TPP-binding domain"/>
    <property type="match status" value="1"/>
</dbReference>
<evidence type="ECO:0000256" key="10">
    <source>
        <dbReference type="ARBA" id="ARBA00023304"/>
    </source>
</evidence>
<dbReference type="GO" id="GO:0003984">
    <property type="term" value="F:acetolactate synthase activity"/>
    <property type="evidence" value="ECO:0007669"/>
    <property type="project" value="UniProtKB-EC"/>
</dbReference>
<evidence type="ECO:0000313" key="16">
    <source>
        <dbReference type="Proteomes" id="UP000400981"/>
    </source>
</evidence>
<keyword evidence="10 11" id="KW-0100">Branched-chain amino acid biosynthesis</keyword>
<keyword evidence="16" id="KW-1185">Reference proteome</keyword>
<dbReference type="Proteomes" id="UP000400981">
    <property type="component" value="Unassembled WGS sequence"/>
</dbReference>
<comment type="catalytic activity">
    <reaction evidence="11">
        <text>2 pyruvate + H(+) = (2S)-2-acetolactate + CO2</text>
        <dbReference type="Rhea" id="RHEA:25249"/>
        <dbReference type="ChEBI" id="CHEBI:15361"/>
        <dbReference type="ChEBI" id="CHEBI:15378"/>
        <dbReference type="ChEBI" id="CHEBI:16526"/>
        <dbReference type="ChEBI" id="CHEBI:58476"/>
        <dbReference type="EC" id="2.2.1.6"/>
    </reaction>
</comment>
<dbReference type="GO" id="GO:0005948">
    <property type="term" value="C:acetolactate synthase complex"/>
    <property type="evidence" value="ECO:0007669"/>
    <property type="project" value="TreeGrafter"/>
</dbReference>
<dbReference type="EC" id="2.2.1.6" evidence="4 11"/>
<evidence type="ECO:0000256" key="2">
    <source>
        <dbReference type="ARBA" id="ARBA00005025"/>
    </source>
</evidence>
<dbReference type="PANTHER" id="PTHR18968:SF13">
    <property type="entry name" value="ACETOLACTATE SYNTHASE CATALYTIC SUBUNIT, MITOCHONDRIAL"/>
    <property type="match status" value="1"/>
</dbReference>
<dbReference type="CDD" id="cd07035">
    <property type="entry name" value="TPP_PYR_POX_like"/>
    <property type="match status" value="1"/>
</dbReference>
<dbReference type="NCBIfam" id="TIGR00118">
    <property type="entry name" value="acolac_lg"/>
    <property type="match status" value="1"/>
</dbReference>
<dbReference type="SUPFAM" id="SSF52518">
    <property type="entry name" value="Thiamin diphosphate-binding fold (THDP-binding)"/>
    <property type="match status" value="2"/>
</dbReference>
<dbReference type="InterPro" id="IPR011766">
    <property type="entry name" value="TPP_enzyme_TPP-bd"/>
</dbReference>
<dbReference type="InterPro" id="IPR012846">
    <property type="entry name" value="Acetolactate_synth_lsu"/>
</dbReference>
<dbReference type="InterPro" id="IPR029035">
    <property type="entry name" value="DHS-like_NAD/FAD-binding_dom"/>
</dbReference>
<dbReference type="OrthoDB" id="2254214at2"/>
<sequence length="620" mass="64580">MKLDLTLPAAEAATGAVAQPVAPLSAKGADLIARSLVDIGVDTVFCYPGGANLEMLDALSRVAITLVRTEHEQGAVFGAQGYARATGKLGVCLATSGPGATNLVTGIADAASDSVPVFAITGNVATHWLGKNAFQEVDIVAITKPVTKLARQVREARDIPAALREAATCALAGRPGPVLLDFPKDIQQARPDQPTDKRFTAPVPAGMSDETAQRIAALLARSERPVIYAGGGVIASGTGAQLVALAEALDCPVALTMMGLGAMPDDHPLLLGPLGMHGAHVANVAVNEADLVLALGVRFDDRVIGDPASFARHATIVHIDVDAAEIGKNKPVALGVHADLRDAFAGLLVHASRRNVPDWHAYLRERCEAHPLRAPRQAAASAGGAEGANSAANADAANVLTGVDVITALAALLPPQAVVTTGVGQHQMWAMQHLRLREPRTFLSSAGFGTMGFGLPAAIGAKVALPDVPVIDIDGDGSLNMSVNELSTCRRYGLGVKVLVINNQWLGMVRQWQDMIYARNRVASSLVDPNVPDGAGDGRPYPDFVTIAAGYGVASARVTRAHELPAALARMLEDPSEPYLLDVLVAREDDVYPMIPAGKSYRDMVFGPGQTVGPIATGAF</sequence>
<comment type="pathway">
    <text evidence="2 11">Amino-acid biosynthesis; L-valine biosynthesis; L-valine from pyruvate: step 1/4.</text>
</comment>
<dbReference type="GO" id="GO:0050660">
    <property type="term" value="F:flavin adenine dinucleotide binding"/>
    <property type="evidence" value="ECO:0007669"/>
    <property type="project" value="InterPro"/>
</dbReference>
<name>A0A5E4TZK2_9BURK</name>
<dbReference type="InterPro" id="IPR039368">
    <property type="entry name" value="AHAS_TPP"/>
</dbReference>
<protein>
    <recommendedName>
        <fullName evidence="4 11">Acetolactate synthase</fullName>
        <ecNumber evidence="4 11">2.2.1.6</ecNumber>
    </recommendedName>
</protein>
<keyword evidence="6 11" id="KW-0808">Transferase</keyword>
<dbReference type="GO" id="GO:0030976">
    <property type="term" value="F:thiamine pyrophosphate binding"/>
    <property type="evidence" value="ECO:0007669"/>
    <property type="project" value="UniProtKB-UniRule"/>
</dbReference>
<evidence type="ECO:0000256" key="7">
    <source>
        <dbReference type="ARBA" id="ARBA00022723"/>
    </source>
</evidence>
<keyword evidence="7 11" id="KW-0479">Metal-binding</keyword>
<dbReference type="Gene3D" id="3.40.50.970">
    <property type="match status" value="2"/>
</dbReference>
<feature type="domain" description="Thiamine pyrophosphate enzyme N-terminal TPP-binding" evidence="14">
    <location>
        <begin position="27"/>
        <end position="142"/>
    </location>
</feature>
<evidence type="ECO:0000256" key="3">
    <source>
        <dbReference type="ARBA" id="ARBA00007812"/>
    </source>
</evidence>
<comment type="similarity">
    <text evidence="3 11">Belongs to the TPP enzyme family.</text>
</comment>
<dbReference type="FunFam" id="3.40.50.1220:FF:000008">
    <property type="entry name" value="Acetolactate synthase"/>
    <property type="match status" value="1"/>
</dbReference>
<dbReference type="FunFam" id="3.40.50.970:FF:000007">
    <property type="entry name" value="Acetolactate synthase"/>
    <property type="match status" value="1"/>
</dbReference>
<comment type="cofactor">
    <cofactor evidence="11">
        <name>thiamine diphosphate</name>
        <dbReference type="ChEBI" id="CHEBI:58937"/>
    </cofactor>
    <text evidence="11">Binds 1 thiamine pyrophosphate per subunit.</text>
</comment>